<name>A0A504Y3M3_LEIDO</name>
<dbReference type="Proteomes" id="UP000318821">
    <property type="component" value="Unassembled WGS sequence"/>
</dbReference>
<dbReference type="VEuPathDB" id="TriTrypDB:LdCL_260020400"/>
<proteinExistence type="predicted"/>
<feature type="compositionally biased region" description="Basic and acidic residues" evidence="1">
    <location>
        <begin position="77"/>
        <end position="104"/>
    </location>
</feature>
<evidence type="ECO:0000256" key="1">
    <source>
        <dbReference type="SAM" id="MobiDB-lite"/>
    </source>
</evidence>
<feature type="compositionally biased region" description="Basic and acidic residues" evidence="1">
    <location>
        <begin position="22"/>
        <end position="47"/>
    </location>
</feature>
<reference evidence="4" key="1">
    <citation type="submission" date="2019-02" db="EMBL/GenBank/DDBJ databases">
        <title>FDA dAtabase for Regulatory Grade micrObial Sequences (FDA-ARGOS): Supporting development and validation of Infectious Disease Dx tests.</title>
        <authorList>
            <person name="Duncan R."/>
            <person name="Fisher C."/>
            <person name="Tallon L."/>
            <person name="Sadzewicz L."/>
            <person name="Sengamalay N."/>
            <person name="Ott S."/>
            <person name="Godinez A."/>
            <person name="Nagaraj S."/>
            <person name="Vavikolanu K."/>
            <person name="Vyas G."/>
            <person name="Nadendla S."/>
            <person name="Aluvathingal J."/>
            <person name="Sichtig H."/>
        </authorList>
    </citation>
    <scope>NUCLEOTIDE SEQUENCE [LARGE SCALE GENOMIC DNA]</scope>
    <source>
        <strain evidence="4">FDAARGOS_360</strain>
    </source>
</reference>
<dbReference type="Proteomes" id="UP000601710">
    <property type="component" value="Chromosome 26"/>
</dbReference>
<gene>
    <name evidence="3" type="ORF">CGC20_5220</name>
    <name evidence="2" type="ORF">LDHU3_26.1830</name>
</gene>
<dbReference type="EMBL" id="RHLD01000018">
    <property type="protein sequence ID" value="TPP52027.1"/>
    <property type="molecule type" value="Genomic_DNA"/>
</dbReference>
<reference evidence="3" key="2">
    <citation type="submission" date="2019-02" db="EMBL/GenBank/DDBJ databases">
        <title>FDA dAtabase for Regulatory Grade micrObial Sequences (FDA-ARGOS): Supporting development and validation of Infectious Disease Dx tests.</title>
        <authorList>
            <person name="Duncan R."/>
            <person name="Fisher C."/>
            <person name="Tallon L.J."/>
            <person name="Sadzewicz L."/>
            <person name="Sengamalay N."/>
            <person name="Ott S."/>
            <person name="Godinez A."/>
            <person name="Nagaraj S."/>
            <person name="Nadendla S."/>
            <person name="Sichtig H."/>
        </authorList>
    </citation>
    <scope>NUCLEOTIDE SEQUENCE</scope>
    <source>
        <strain evidence="3">FDAARGOS_360</strain>
    </source>
</reference>
<dbReference type="AlphaFoldDB" id="A0A504Y3M3"/>
<evidence type="ECO:0000313" key="3">
    <source>
        <dbReference type="EMBL" id="TPP52027.1"/>
    </source>
</evidence>
<reference evidence="2" key="3">
    <citation type="submission" date="2020-06" db="EMBL/GenBank/DDBJ databases">
        <authorList>
            <person name="Camacho E."/>
            <person name="Gonzalez-de la Fuente S."/>
            <person name="Rastrojo A."/>
            <person name="Peiro-Pastor R."/>
            <person name="Solana JC."/>
            <person name="Tabera L."/>
            <person name="Gamarro F."/>
            <person name="Carrasco-Ramiro F."/>
            <person name="Requena JM."/>
            <person name="Aguado B."/>
        </authorList>
    </citation>
    <scope>NUCLEOTIDE SEQUENCE</scope>
</reference>
<dbReference type="VEuPathDB" id="TriTrypDB:LDHU3_26.1830"/>
<sequence>MPPSGQEDQQAVSEPKPVSPSDLERMRAESNEIWRNRPRAIPRESDGAFKLAEQRVCRLPNGGVSAGVLEQLQRNRAQREAEKREKEERERKAEEQQREQNKEL</sequence>
<accession>A0A504Y3M3</accession>
<dbReference type="EMBL" id="LR812646">
    <property type="protein sequence ID" value="CAC5430985.1"/>
    <property type="molecule type" value="Genomic_DNA"/>
</dbReference>
<organism evidence="3 4">
    <name type="scientific">Leishmania donovani</name>
    <dbReference type="NCBI Taxonomy" id="5661"/>
    <lineage>
        <taxon>Eukaryota</taxon>
        <taxon>Discoba</taxon>
        <taxon>Euglenozoa</taxon>
        <taxon>Kinetoplastea</taxon>
        <taxon>Metakinetoplastina</taxon>
        <taxon>Trypanosomatida</taxon>
        <taxon>Trypanosomatidae</taxon>
        <taxon>Leishmaniinae</taxon>
        <taxon>Leishmania</taxon>
    </lineage>
</organism>
<feature type="compositionally biased region" description="Polar residues" evidence="1">
    <location>
        <begin position="1"/>
        <end position="12"/>
    </location>
</feature>
<evidence type="ECO:0000313" key="4">
    <source>
        <dbReference type="Proteomes" id="UP000318821"/>
    </source>
</evidence>
<feature type="region of interest" description="Disordered" evidence="1">
    <location>
        <begin position="60"/>
        <end position="104"/>
    </location>
</feature>
<feature type="region of interest" description="Disordered" evidence="1">
    <location>
        <begin position="1"/>
        <end position="47"/>
    </location>
</feature>
<protein>
    <submittedName>
        <fullName evidence="2">Hypothetical_protein</fullName>
    </submittedName>
</protein>
<evidence type="ECO:0000313" key="2">
    <source>
        <dbReference type="EMBL" id="CAC5430985.1"/>
    </source>
</evidence>